<feature type="region of interest" description="Disordered" evidence="8">
    <location>
        <begin position="1"/>
        <end position="24"/>
    </location>
</feature>
<dbReference type="PROSITE" id="PS00759">
    <property type="entry name" value="ARGE_DAPE_CPG2_2"/>
    <property type="match status" value="1"/>
</dbReference>
<proteinExistence type="inferred from homology"/>
<dbReference type="STRING" id="1296096.A0A1B9I4L9"/>
<dbReference type="PROSITE" id="PS00758">
    <property type="entry name" value="ARGE_DAPE_CPG2_1"/>
    <property type="match status" value="1"/>
</dbReference>
<evidence type="ECO:0000259" key="9">
    <source>
        <dbReference type="Pfam" id="PF07687"/>
    </source>
</evidence>
<dbReference type="InterPro" id="IPR011650">
    <property type="entry name" value="Peptidase_M20_dimer"/>
</dbReference>
<keyword evidence="5 7" id="KW-0862">Zinc</keyword>
<feature type="binding site" evidence="7">
    <location>
        <position position="208"/>
    </location>
    <ligand>
        <name>Zn(2+)</name>
        <dbReference type="ChEBI" id="CHEBI:29105"/>
        <label>2</label>
    </ligand>
</feature>
<name>A0A1B9I4L9_9TREE</name>
<organism evidence="10">
    <name type="scientific">Kwoniella pini CBS 10737</name>
    <dbReference type="NCBI Taxonomy" id="1296096"/>
    <lineage>
        <taxon>Eukaryota</taxon>
        <taxon>Fungi</taxon>
        <taxon>Dikarya</taxon>
        <taxon>Basidiomycota</taxon>
        <taxon>Agaricomycotina</taxon>
        <taxon>Tremellomycetes</taxon>
        <taxon>Tremellales</taxon>
        <taxon>Cryptococcaceae</taxon>
        <taxon>Kwoniella</taxon>
    </lineage>
</organism>
<feature type="active site" description="Proton acceptor" evidence="6">
    <location>
        <position position="243"/>
    </location>
</feature>
<dbReference type="RefSeq" id="XP_019011671.1">
    <property type="nucleotide sequence ID" value="XM_019155517.1"/>
</dbReference>
<dbReference type="EMBL" id="KI894010">
    <property type="protein sequence ID" value="OCF50452.1"/>
    <property type="molecule type" value="Genomic_DNA"/>
</dbReference>
<dbReference type="PIRSF" id="PIRSF037217">
    <property type="entry name" value="Carboxypeptidase_S"/>
    <property type="match status" value="1"/>
</dbReference>
<evidence type="ECO:0000256" key="6">
    <source>
        <dbReference type="PIRSR" id="PIRSR037217-1"/>
    </source>
</evidence>
<evidence type="ECO:0000256" key="5">
    <source>
        <dbReference type="ARBA" id="ARBA00022833"/>
    </source>
</evidence>
<comment type="similarity">
    <text evidence="1">Belongs to the peptidase M20A family.</text>
</comment>
<keyword evidence="10" id="KW-0121">Carboxypeptidase</keyword>
<keyword evidence="3 7" id="KW-0479">Metal-binding</keyword>
<evidence type="ECO:0000256" key="3">
    <source>
        <dbReference type="ARBA" id="ARBA00022723"/>
    </source>
</evidence>
<dbReference type="PANTHER" id="PTHR45962:SF1">
    <property type="entry name" value="N-FATTY-ACYL-AMINO ACID SYNTHASE_HYDROLASE PM20D1"/>
    <property type="match status" value="1"/>
</dbReference>
<dbReference type="GO" id="GO:0051603">
    <property type="term" value="P:proteolysis involved in protein catabolic process"/>
    <property type="evidence" value="ECO:0007669"/>
    <property type="project" value="TreeGrafter"/>
</dbReference>
<feature type="binding site" evidence="7">
    <location>
        <position position="587"/>
    </location>
    <ligand>
        <name>Zn(2+)</name>
        <dbReference type="ChEBI" id="CHEBI:29105"/>
        <label>1</label>
    </ligand>
</feature>
<feature type="compositionally biased region" description="Polar residues" evidence="8">
    <location>
        <begin position="11"/>
        <end position="22"/>
    </location>
</feature>
<protein>
    <submittedName>
        <fullName evidence="10">Gly-Xaa carboxypeptidase</fullName>
    </submittedName>
</protein>
<gene>
    <name evidence="10" type="ORF">I206_03774</name>
    <name evidence="11" type="ORF">I206_105316</name>
</gene>
<dbReference type="Pfam" id="PF07687">
    <property type="entry name" value="M20_dimer"/>
    <property type="match status" value="1"/>
</dbReference>
<keyword evidence="4" id="KW-0378">Hydrolase</keyword>
<evidence type="ECO:0000313" key="10">
    <source>
        <dbReference type="EMBL" id="OCF50452.1"/>
    </source>
</evidence>
<evidence type="ECO:0000313" key="11">
    <source>
        <dbReference type="EMBL" id="WWC71361.1"/>
    </source>
</evidence>
<dbReference type="InterPro" id="IPR047177">
    <property type="entry name" value="Pept_M20A"/>
</dbReference>
<dbReference type="Gene3D" id="3.40.630.10">
    <property type="entry name" value="Zn peptidases"/>
    <property type="match status" value="1"/>
</dbReference>
<feature type="domain" description="Peptidase M20 dimerisation" evidence="9">
    <location>
        <begin position="290"/>
        <end position="462"/>
    </location>
</feature>
<feature type="active site" evidence="6">
    <location>
        <position position="175"/>
    </location>
</feature>
<dbReference type="SUPFAM" id="SSF55031">
    <property type="entry name" value="Bacterial exopeptidase dimerisation domain"/>
    <property type="match status" value="1"/>
</dbReference>
<sequence>MVMSDEKALLPSSSIQGGNSPSKPGWFNRNRKSLTLVLGLFLILQHFIISPYLLDLWEDASYDSNVTRKSTCEQAEAIYPKSFDVSSVVEGQKDRLVNWLSGAVKIPTEIFDVMGEIGEDDRWDVFYKFADYLETSYPLVHQHLKRTRVVTHALIFEWEGSDPSLKPLLLTGHQDVVPVLPATRGLWTHDPFGGEYDGEVIWGRGATDDKSGVIGALSAIELLIESGKFTPARTVILAFGIDEETGGKVGAYHLGQWIEEKYGKDSISILVDEGNGLAEAWGQLFAAPAVGEKGYMDLELKVETLGGHSSVPPPHTGIGYISLLIAAIEKHPHKPHLNIESPLVNFLACGADSAPKFPGHLKKSIRKVEDSLLSKHGKVDRKALKEVEDWWVEGSYLDGTLPKGMGNAMVGTTQAVDIINGGLKVNALPESVVAIVNHRISLASSVAELQQQLIDVISPVAHKLNLEVEAFGNDIQYHDCHMHQDLSGPKVGKVILNVAFNSSLDPAPVSPFTVDSPAWRLLSGTVKGVYATRPEAKLSAEEAEKTIIMAPSISTGNTDTKRYWNLTRNIYRFAYQEGKGNRFNNVHTVDEFLPADMLVEEVRWFANFIVNVDESREI</sequence>
<feature type="binding site" evidence="7">
    <location>
        <position position="208"/>
    </location>
    <ligand>
        <name>Zn(2+)</name>
        <dbReference type="ChEBI" id="CHEBI:29105"/>
        <label>1</label>
    </ligand>
</feature>
<feature type="binding site" evidence="7">
    <location>
        <position position="244"/>
    </location>
    <ligand>
        <name>Zn(2+)</name>
        <dbReference type="ChEBI" id="CHEBI:29105"/>
        <label>1</label>
    </ligand>
</feature>
<dbReference type="GO" id="GO:0046872">
    <property type="term" value="F:metal ion binding"/>
    <property type="evidence" value="ECO:0007669"/>
    <property type="project" value="UniProtKB-KW"/>
</dbReference>
<dbReference type="FunFam" id="3.40.630.10:FF:000085">
    <property type="entry name" value="Gly-Xaa carboxypeptidase"/>
    <property type="match status" value="1"/>
</dbReference>
<dbReference type="InterPro" id="IPR017141">
    <property type="entry name" value="Pept_M20_carboxypep"/>
</dbReference>
<reference evidence="10" key="3">
    <citation type="submission" date="2016-07" db="EMBL/GenBank/DDBJ databases">
        <title>Evolution of pathogenesis and genome organization in the Tremellales.</title>
        <authorList>
            <person name="Cuomo C."/>
            <person name="Litvintseva A."/>
            <person name="Heitman J."/>
            <person name="Chen Y."/>
            <person name="Sun S."/>
            <person name="Springer D."/>
            <person name="Dromer F."/>
            <person name="Young S."/>
            <person name="Zeng Q."/>
            <person name="Chapman S."/>
            <person name="Gujja S."/>
            <person name="Saif S."/>
            <person name="Birren B."/>
        </authorList>
    </citation>
    <scope>NUCLEOTIDE SEQUENCE</scope>
    <source>
        <strain evidence="10">CBS 10737</strain>
    </source>
</reference>
<reference evidence="11" key="2">
    <citation type="submission" date="2013-07" db="EMBL/GenBank/DDBJ databases">
        <authorList>
            <consortium name="The Broad Institute Genome Sequencing Platform"/>
            <person name="Cuomo C."/>
            <person name="Litvintseva A."/>
            <person name="Chen Y."/>
            <person name="Heitman J."/>
            <person name="Sun S."/>
            <person name="Springer D."/>
            <person name="Dromer F."/>
            <person name="Young S.K."/>
            <person name="Zeng Q."/>
            <person name="Gargeya S."/>
            <person name="Fitzgerald M."/>
            <person name="Abouelleil A."/>
            <person name="Alvarado L."/>
            <person name="Berlin A.M."/>
            <person name="Chapman S.B."/>
            <person name="Dewar J."/>
            <person name="Goldberg J."/>
            <person name="Griggs A."/>
            <person name="Gujja S."/>
            <person name="Hansen M."/>
            <person name="Howarth C."/>
            <person name="Imamovic A."/>
            <person name="Larimer J."/>
            <person name="McCowan C."/>
            <person name="Murphy C."/>
            <person name="Pearson M."/>
            <person name="Priest M."/>
            <person name="Roberts A."/>
            <person name="Saif S."/>
            <person name="Shea T."/>
            <person name="Sykes S."/>
            <person name="Wortman J."/>
            <person name="Nusbaum C."/>
            <person name="Birren B."/>
        </authorList>
    </citation>
    <scope>NUCLEOTIDE SEQUENCE</scope>
    <source>
        <strain evidence="11">CBS 10737</strain>
    </source>
</reference>
<reference evidence="11" key="4">
    <citation type="submission" date="2024-02" db="EMBL/GenBank/DDBJ databases">
        <title>Comparative genomics of Cryptococcus and Kwoniella reveals pathogenesis evolution and contrasting modes of karyotype evolution via chromosome fusion or intercentromeric recombination.</title>
        <authorList>
            <person name="Coelho M.A."/>
            <person name="David-Palma M."/>
            <person name="Shea T."/>
            <person name="Bowers K."/>
            <person name="McGinley-Smith S."/>
            <person name="Mohammad A.W."/>
            <person name="Gnirke A."/>
            <person name="Yurkov A.M."/>
            <person name="Nowrousian M."/>
            <person name="Sun S."/>
            <person name="Cuomo C.A."/>
            <person name="Heitman J."/>
        </authorList>
    </citation>
    <scope>NUCLEOTIDE SEQUENCE</scope>
    <source>
        <strain evidence="11">CBS 10737</strain>
    </source>
</reference>
<dbReference type="InterPro" id="IPR036264">
    <property type="entry name" value="Bact_exopeptidase_dim_dom"/>
</dbReference>
<keyword evidence="2" id="KW-0645">Protease</keyword>
<dbReference type="SUPFAM" id="SSF53187">
    <property type="entry name" value="Zn-dependent exopeptidases"/>
    <property type="match status" value="1"/>
</dbReference>
<dbReference type="Proteomes" id="UP000094020">
    <property type="component" value="Chromosome 7"/>
</dbReference>
<feature type="binding site" evidence="7">
    <location>
        <position position="272"/>
    </location>
    <ligand>
        <name>Zn(2+)</name>
        <dbReference type="ChEBI" id="CHEBI:29105"/>
        <label>2</label>
    </ligand>
</feature>
<dbReference type="OrthoDB" id="3064516at2759"/>
<dbReference type="GO" id="GO:0004181">
    <property type="term" value="F:metallocarboxypeptidase activity"/>
    <property type="evidence" value="ECO:0007669"/>
    <property type="project" value="InterPro"/>
</dbReference>
<dbReference type="InterPro" id="IPR002933">
    <property type="entry name" value="Peptidase_M20"/>
</dbReference>
<dbReference type="Gene3D" id="3.30.70.360">
    <property type="match status" value="1"/>
</dbReference>
<reference evidence="10" key="1">
    <citation type="submission" date="2013-07" db="EMBL/GenBank/DDBJ databases">
        <title>The Genome Sequence of Cryptococcus pinus CBS10737.</title>
        <authorList>
            <consortium name="The Broad Institute Genome Sequencing Platform"/>
            <person name="Cuomo C."/>
            <person name="Litvintseva A."/>
            <person name="Chen Y."/>
            <person name="Heitman J."/>
            <person name="Sun S."/>
            <person name="Springer D."/>
            <person name="Dromer F."/>
            <person name="Young S.K."/>
            <person name="Zeng Q."/>
            <person name="Gargeya S."/>
            <person name="Fitzgerald M."/>
            <person name="Abouelleil A."/>
            <person name="Alvarado L."/>
            <person name="Berlin A.M."/>
            <person name="Chapman S.B."/>
            <person name="Dewar J."/>
            <person name="Goldberg J."/>
            <person name="Griggs A."/>
            <person name="Gujja S."/>
            <person name="Hansen M."/>
            <person name="Howarth C."/>
            <person name="Imamovic A."/>
            <person name="Larimer J."/>
            <person name="McCowan C."/>
            <person name="Murphy C."/>
            <person name="Pearson M."/>
            <person name="Priest M."/>
            <person name="Roberts A."/>
            <person name="Saif S."/>
            <person name="Shea T."/>
            <person name="Sykes S."/>
            <person name="Wortman J."/>
            <person name="Nusbaum C."/>
            <person name="Birren B."/>
        </authorList>
    </citation>
    <scope>NUCLEOTIDE SEQUENCE [LARGE SCALE GENOMIC DNA]</scope>
    <source>
        <strain evidence="10">CBS 10737</strain>
    </source>
</reference>
<dbReference type="AlphaFoldDB" id="A0A1B9I4L9"/>
<evidence type="ECO:0000256" key="4">
    <source>
        <dbReference type="ARBA" id="ARBA00022801"/>
    </source>
</evidence>
<evidence type="ECO:0000256" key="7">
    <source>
        <dbReference type="PIRSR" id="PIRSR037217-2"/>
    </source>
</evidence>
<dbReference type="GO" id="GO:0000328">
    <property type="term" value="C:fungal-type vacuole lumen"/>
    <property type="evidence" value="ECO:0007669"/>
    <property type="project" value="TreeGrafter"/>
</dbReference>
<evidence type="ECO:0000256" key="8">
    <source>
        <dbReference type="SAM" id="MobiDB-lite"/>
    </source>
</evidence>
<dbReference type="GeneID" id="30172143"/>
<accession>A0A1B9I4L9</accession>
<feature type="binding site" evidence="7">
    <location>
        <position position="173"/>
    </location>
    <ligand>
        <name>Zn(2+)</name>
        <dbReference type="ChEBI" id="CHEBI:29105"/>
        <label>2</label>
    </ligand>
</feature>
<evidence type="ECO:0000256" key="2">
    <source>
        <dbReference type="ARBA" id="ARBA00022670"/>
    </source>
</evidence>
<dbReference type="PANTHER" id="PTHR45962">
    <property type="entry name" value="N-FATTY-ACYL-AMINO ACID SYNTHASE/HYDROLASE PM20D1"/>
    <property type="match status" value="1"/>
</dbReference>
<keyword evidence="12" id="KW-1185">Reference proteome</keyword>
<dbReference type="KEGG" id="kpin:30172143"/>
<evidence type="ECO:0000313" key="12">
    <source>
        <dbReference type="Proteomes" id="UP000094020"/>
    </source>
</evidence>
<dbReference type="Pfam" id="PF01546">
    <property type="entry name" value="Peptidase_M20"/>
    <property type="match status" value="1"/>
</dbReference>
<evidence type="ECO:0000256" key="1">
    <source>
        <dbReference type="ARBA" id="ARBA00006247"/>
    </source>
</evidence>
<dbReference type="InterPro" id="IPR001261">
    <property type="entry name" value="ArgE/DapE_CS"/>
</dbReference>
<dbReference type="EMBL" id="CP144525">
    <property type="protein sequence ID" value="WWC71361.1"/>
    <property type="molecule type" value="Genomic_DNA"/>
</dbReference>
<dbReference type="CDD" id="cd05674">
    <property type="entry name" value="M20_yscS"/>
    <property type="match status" value="1"/>
</dbReference>